<comment type="caution">
    <text evidence="2">The sequence shown here is derived from an EMBL/GenBank/DDBJ whole genome shotgun (WGS) entry which is preliminary data.</text>
</comment>
<protein>
    <submittedName>
        <fullName evidence="2">Uncharacterized protein</fullName>
    </submittedName>
</protein>
<feature type="compositionally biased region" description="Polar residues" evidence="1">
    <location>
        <begin position="1"/>
        <end position="13"/>
    </location>
</feature>
<name>A0A3M8AMQ8_9MICO</name>
<reference evidence="2 3" key="1">
    <citation type="submission" date="2018-10" db="EMBL/GenBank/DDBJ databases">
        <title>Isolation, diversity and antibacterial activity of antinobacteria from the wheat rhizosphere soil.</title>
        <authorList>
            <person name="Sun T."/>
        </authorList>
    </citation>
    <scope>NUCLEOTIDE SEQUENCE [LARGE SCALE GENOMIC DNA]</scope>
    <source>
        <strain evidence="2 3">SJ-23</strain>
    </source>
</reference>
<feature type="region of interest" description="Disordered" evidence="1">
    <location>
        <begin position="1"/>
        <end position="25"/>
    </location>
</feature>
<organism evidence="2 3">
    <name type="scientific">Agromyces tardus</name>
    <dbReference type="NCBI Taxonomy" id="2583849"/>
    <lineage>
        <taxon>Bacteria</taxon>
        <taxon>Bacillati</taxon>
        <taxon>Actinomycetota</taxon>
        <taxon>Actinomycetes</taxon>
        <taxon>Micrococcales</taxon>
        <taxon>Microbacteriaceae</taxon>
        <taxon>Agromyces</taxon>
    </lineage>
</organism>
<dbReference type="EMBL" id="RHHB01000001">
    <property type="protein sequence ID" value="RNB52373.1"/>
    <property type="molecule type" value="Genomic_DNA"/>
</dbReference>
<gene>
    <name evidence="2" type="ORF">EDM22_01320</name>
</gene>
<dbReference type="AlphaFoldDB" id="A0A3M8AMQ8"/>
<evidence type="ECO:0000313" key="2">
    <source>
        <dbReference type="EMBL" id="RNB52373.1"/>
    </source>
</evidence>
<evidence type="ECO:0000313" key="3">
    <source>
        <dbReference type="Proteomes" id="UP000275048"/>
    </source>
</evidence>
<keyword evidence="3" id="KW-1185">Reference proteome</keyword>
<accession>A0A3M8AMQ8</accession>
<evidence type="ECO:0000256" key="1">
    <source>
        <dbReference type="SAM" id="MobiDB-lite"/>
    </source>
</evidence>
<sequence length="74" mass="7434">MLRYRSATSSGVTETGPGSIVGVGDGDGVQQVVLDSARGEAAHLEGGGLLADADGGDTRDGPCRIFMRGVGDEL</sequence>
<proteinExistence type="predicted"/>
<dbReference type="Proteomes" id="UP000275048">
    <property type="component" value="Unassembled WGS sequence"/>
</dbReference>